<keyword evidence="2" id="KW-0460">Magnesium</keyword>
<dbReference type="InterPro" id="IPR042086">
    <property type="entry name" value="MeTrfase_capping"/>
</dbReference>
<evidence type="ECO:0000256" key="2">
    <source>
        <dbReference type="ARBA" id="ARBA00022842"/>
    </source>
</evidence>
<evidence type="ECO:0000256" key="1">
    <source>
        <dbReference type="ARBA" id="ARBA00022723"/>
    </source>
</evidence>
<name>A0ABP0VRG2_9BRYO</name>
<dbReference type="EMBL" id="OZ020105">
    <property type="protein sequence ID" value="CAK9257031.1"/>
    <property type="molecule type" value="Genomic_DNA"/>
</dbReference>
<proteinExistence type="predicted"/>
<evidence type="ECO:0000313" key="3">
    <source>
        <dbReference type="EMBL" id="CAK9257031.1"/>
    </source>
</evidence>
<dbReference type="InterPro" id="IPR029063">
    <property type="entry name" value="SAM-dependent_MTases_sf"/>
</dbReference>
<protein>
    <submittedName>
        <fullName evidence="3">Uncharacterized protein</fullName>
    </submittedName>
</protein>
<evidence type="ECO:0000313" key="4">
    <source>
        <dbReference type="Proteomes" id="UP001497444"/>
    </source>
</evidence>
<dbReference type="Gene3D" id="3.40.50.150">
    <property type="entry name" value="Vaccinia Virus protein VP39"/>
    <property type="match status" value="1"/>
</dbReference>
<accession>A0ABP0VRG2</accession>
<organism evidence="3 4">
    <name type="scientific">Sphagnum jensenii</name>
    <dbReference type="NCBI Taxonomy" id="128206"/>
    <lineage>
        <taxon>Eukaryota</taxon>
        <taxon>Viridiplantae</taxon>
        <taxon>Streptophyta</taxon>
        <taxon>Embryophyta</taxon>
        <taxon>Bryophyta</taxon>
        <taxon>Sphagnophytina</taxon>
        <taxon>Sphagnopsida</taxon>
        <taxon>Sphagnales</taxon>
        <taxon>Sphagnaceae</taxon>
        <taxon>Sphagnum</taxon>
    </lineage>
</organism>
<keyword evidence="4" id="KW-1185">Reference proteome</keyword>
<dbReference type="Gene3D" id="1.10.1200.270">
    <property type="entry name" value="Methyltransferase, alpha-helical capping domain"/>
    <property type="match status" value="1"/>
</dbReference>
<reference evidence="3" key="1">
    <citation type="submission" date="2024-02" db="EMBL/GenBank/DDBJ databases">
        <authorList>
            <consortium name="ELIXIR-Norway"/>
            <consortium name="Elixir Norway"/>
        </authorList>
    </citation>
    <scope>NUCLEOTIDE SEQUENCE</scope>
</reference>
<gene>
    <name evidence="3" type="ORF">CSSPJE1EN1_LOCUS2509</name>
</gene>
<dbReference type="InterPro" id="IPR005299">
    <property type="entry name" value="MeTrfase_7"/>
</dbReference>
<dbReference type="Proteomes" id="UP001497444">
    <property type="component" value="Chromosome 10"/>
</dbReference>
<dbReference type="PANTHER" id="PTHR31009">
    <property type="entry name" value="S-ADENOSYL-L-METHIONINE:CARBOXYL METHYLTRANSFERASE FAMILY PROTEIN"/>
    <property type="match status" value="1"/>
</dbReference>
<keyword evidence="1" id="KW-0479">Metal-binding</keyword>
<dbReference type="Pfam" id="PF03492">
    <property type="entry name" value="Methyltransf_7"/>
    <property type="match status" value="1"/>
</dbReference>
<sequence>MAMVESGMQMTNMKLEKMISMVGGDGEFSYQRMGVIQAKAIRRLEPLIAEAVKQISLPEQGPLRIADFGCSTGRNSINYINFIVKCVADRYVDTAGENKGHVTCMPEMLASFIDLPGNDFNNLIQLLASEPTNAKDLAGSVTGADVGRASSYFSAITAGSFYNRLLPKESLHFAISIFSLHWLSQIPATLTNPSSPLYNKGRSWILGSHPTIAREFAHQSMLDLDNFLDSRAAEMAPGGIVFAYFISRQDPVNPENQTNPECRHRYFAGHDFENAWNDLIDDGVITAETRDTFNLPIYCRSKEEVEASVIKCGAFDVQYLQSLDDENLCPEDELMHMLQFPQSFATFFSTWLRAGFAPIMEAHMGRHNTDEFFIRHQRRIAARTTSLLSDPKAQQEYKILSMSLLLVVLKRKVPST</sequence>
<dbReference type="SUPFAM" id="SSF53335">
    <property type="entry name" value="S-adenosyl-L-methionine-dependent methyltransferases"/>
    <property type="match status" value="1"/>
</dbReference>